<keyword evidence="3" id="KW-0274">FAD</keyword>
<comment type="similarity">
    <text evidence="1">Belongs to the FAD-binding oxidoreductase/transferase type 4 family.</text>
</comment>
<evidence type="ECO:0000313" key="6">
    <source>
        <dbReference type="Proteomes" id="UP001368270"/>
    </source>
</evidence>
<dbReference type="Proteomes" id="UP001368270">
    <property type="component" value="Unassembled WGS sequence"/>
</dbReference>
<dbReference type="InterPro" id="IPR016166">
    <property type="entry name" value="FAD-bd_PCMH"/>
</dbReference>
<dbReference type="Gene3D" id="3.30.70.2740">
    <property type="match status" value="1"/>
</dbReference>
<dbReference type="InterPro" id="IPR016169">
    <property type="entry name" value="FAD-bd_PCMH_sub2"/>
</dbReference>
<dbReference type="Pfam" id="PF01565">
    <property type="entry name" value="FAD_binding_4"/>
    <property type="match status" value="1"/>
</dbReference>
<feature type="domain" description="FAD-binding PCMH-type" evidence="4">
    <location>
        <begin position="38"/>
        <end position="219"/>
    </location>
</feature>
<dbReference type="Gene3D" id="3.30.70.2190">
    <property type="match status" value="1"/>
</dbReference>
<accession>A0ABU8QDF2</accession>
<protein>
    <submittedName>
        <fullName evidence="5">FAD-binding oxidoreductase</fullName>
    </submittedName>
</protein>
<evidence type="ECO:0000256" key="3">
    <source>
        <dbReference type="ARBA" id="ARBA00022827"/>
    </source>
</evidence>
<keyword evidence="6" id="KW-1185">Reference proteome</keyword>
<dbReference type="Gene3D" id="3.30.465.10">
    <property type="match status" value="1"/>
</dbReference>
<dbReference type="InterPro" id="IPR051264">
    <property type="entry name" value="FAD-oxidored/transferase_4"/>
</dbReference>
<dbReference type="PROSITE" id="PS51387">
    <property type="entry name" value="FAD_PCMH"/>
    <property type="match status" value="1"/>
</dbReference>
<comment type="caution">
    <text evidence="5">The sequence shown here is derived from an EMBL/GenBank/DDBJ whole genome shotgun (WGS) entry which is preliminary data.</text>
</comment>
<dbReference type="Pfam" id="PF02913">
    <property type="entry name" value="FAD-oxidase_C"/>
    <property type="match status" value="1"/>
</dbReference>
<reference evidence="5 6" key="1">
    <citation type="submission" date="2024-03" db="EMBL/GenBank/DDBJ databases">
        <title>Cognatishimia coralii sp. nov., a marine bacterium isolated from coral surrounding seawater.</title>
        <authorList>
            <person name="Liu X."/>
            <person name="Liu S."/>
            <person name="Sun H."/>
            <person name="Zhang Y."/>
        </authorList>
    </citation>
    <scope>NUCLEOTIDE SEQUENCE [LARGE SCALE GENOMIC DNA]</scope>
    <source>
        <strain evidence="5 6">D5M38</strain>
    </source>
</reference>
<dbReference type="InterPro" id="IPR006094">
    <property type="entry name" value="Oxid_FAD_bind_N"/>
</dbReference>
<sequence>MSLKPADSAFLDRVASHVGAGVLSEPEPRYLEEPRGRFAGQAAAVAKPRTVEEVAALVRLCNEASVPVVPYGGGTGLVGGQVKGEGVVPLVISLERMRAIRDVFPEENVIIAEAGAVLEAVQAAAQEADRLFPLSLAAQGSCQIGGNLATNAGGVNVLRYGNARDLCLGLEAVLPSGEIWHGLSRLRKDNTGYDLKNLLIGAEGSLGIITAASLKLFARPVGEGTALMAVPSVAAALDLLAITRDHVGEAVSAFELIHREGLDFLAETMPEVRQPFAEKPDWCVLIDLGLGAGQEPQSVLEAIFATALERDLVLDGLIAQSETQRGEFWSVRESIPLANRKIGAILSNDISIPISRIAEFVVEGHTALAKLGPLRINAFGHLGDGNLHYNVYPPKGENRNNYNHLIDDVKGIVNGLVHKYNGSISAEHGIGRMKTGELERYGDPVKLATMRAIKSALDPKGIMNPGVVLKA</sequence>
<evidence type="ECO:0000259" key="4">
    <source>
        <dbReference type="PROSITE" id="PS51387"/>
    </source>
</evidence>
<dbReference type="InterPro" id="IPR016164">
    <property type="entry name" value="FAD-linked_Oxase-like_C"/>
</dbReference>
<dbReference type="RefSeq" id="WP_339402442.1">
    <property type="nucleotide sequence ID" value="NZ_JBBGAZ010000001.1"/>
</dbReference>
<dbReference type="InterPro" id="IPR036318">
    <property type="entry name" value="FAD-bd_PCMH-like_sf"/>
</dbReference>
<dbReference type="PANTHER" id="PTHR43716:SF2">
    <property type="entry name" value="BLL6224 PROTEIN"/>
    <property type="match status" value="1"/>
</dbReference>
<dbReference type="SUPFAM" id="SSF55103">
    <property type="entry name" value="FAD-linked oxidases, C-terminal domain"/>
    <property type="match status" value="1"/>
</dbReference>
<gene>
    <name evidence="5" type="ORF">WG622_04290</name>
</gene>
<organism evidence="5 6">
    <name type="scientific">Cognatishimia coralii</name>
    <dbReference type="NCBI Taxonomy" id="3083254"/>
    <lineage>
        <taxon>Bacteria</taxon>
        <taxon>Pseudomonadati</taxon>
        <taxon>Pseudomonadota</taxon>
        <taxon>Alphaproteobacteria</taxon>
        <taxon>Rhodobacterales</taxon>
        <taxon>Paracoccaceae</taxon>
        <taxon>Cognatishimia</taxon>
    </lineage>
</organism>
<dbReference type="InterPro" id="IPR004113">
    <property type="entry name" value="FAD-bd_oxidored_4_C"/>
</dbReference>
<evidence type="ECO:0000256" key="1">
    <source>
        <dbReference type="ARBA" id="ARBA00008000"/>
    </source>
</evidence>
<dbReference type="Gene3D" id="1.10.45.10">
    <property type="entry name" value="Vanillyl-alcohol Oxidase, Chain A, domain 4"/>
    <property type="match status" value="1"/>
</dbReference>
<keyword evidence="2" id="KW-0285">Flavoprotein</keyword>
<dbReference type="EMBL" id="JBBGAZ010000001">
    <property type="protein sequence ID" value="MEJ5217446.1"/>
    <property type="molecule type" value="Genomic_DNA"/>
</dbReference>
<evidence type="ECO:0000313" key="5">
    <source>
        <dbReference type="EMBL" id="MEJ5217446.1"/>
    </source>
</evidence>
<name>A0ABU8QDF2_9RHOB</name>
<evidence type="ECO:0000256" key="2">
    <source>
        <dbReference type="ARBA" id="ARBA00022630"/>
    </source>
</evidence>
<dbReference type="PANTHER" id="PTHR43716">
    <property type="entry name" value="D-2-HYDROXYGLUTARATE DEHYDROGENASE, MITOCHONDRIAL"/>
    <property type="match status" value="1"/>
</dbReference>
<dbReference type="InterPro" id="IPR016171">
    <property type="entry name" value="Vanillyl_alc_oxidase_C-sub2"/>
</dbReference>
<proteinExistence type="inferred from homology"/>
<dbReference type="SUPFAM" id="SSF56176">
    <property type="entry name" value="FAD-binding/transporter-associated domain-like"/>
    <property type="match status" value="1"/>
</dbReference>